<gene>
    <name evidence="1" type="ORF">AVEN_170619_1</name>
</gene>
<reference evidence="1 2" key="1">
    <citation type="journal article" date="2019" name="Sci. Rep.">
        <title>Orb-weaving spider Araneus ventricosus genome elucidates the spidroin gene catalogue.</title>
        <authorList>
            <person name="Kono N."/>
            <person name="Nakamura H."/>
            <person name="Ohtoshi R."/>
            <person name="Moran D.A.P."/>
            <person name="Shinohara A."/>
            <person name="Yoshida Y."/>
            <person name="Fujiwara M."/>
            <person name="Mori M."/>
            <person name="Tomita M."/>
            <person name="Arakawa K."/>
        </authorList>
    </citation>
    <scope>NUCLEOTIDE SEQUENCE [LARGE SCALE GENOMIC DNA]</scope>
</reference>
<dbReference type="EMBL" id="BGPR01228588">
    <property type="protein sequence ID" value="GBL66538.1"/>
    <property type="molecule type" value="Genomic_DNA"/>
</dbReference>
<dbReference type="OrthoDB" id="6694091at2759"/>
<organism evidence="1 2">
    <name type="scientific">Araneus ventricosus</name>
    <name type="common">Orbweaver spider</name>
    <name type="synonym">Epeira ventricosa</name>
    <dbReference type="NCBI Taxonomy" id="182803"/>
    <lineage>
        <taxon>Eukaryota</taxon>
        <taxon>Metazoa</taxon>
        <taxon>Ecdysozoa</taxon>
        <taxon>Arthropoda</taxon>
        <taxon>Chelicerata</taxon>
        <taxon>Arachnida</taxon>
        <taxon>Araneae</taxon>
        <taxon>Araneomorphae</taxon>
        <taxon>Entelegynae</taxon>
        <taxon>Araneoidea</taxon>
        <taxon>Araneidae</taxon>
        <taxon>Araneus</taxon>
    </lineage>
</organism>
<keyword evidence="2" id="KW-1185">Reference proteome</keyword>
<dbReference type="Proteomes" id="UP000499080">
    <property type="component" value="Unassembled WGS sequence"/>
</dbReference>
<evidence type="ECO:0000313" key="2">
    <source>
        <dbReference type="Proteomes" id="UP000499080"/>
    </source>
</evidence>
<dbReference type="AlphaFoldDB" id="A0A4Y1ZTK9"/>
<proteinExistence type="predicted"/>
<name>A0A4Y1ZTK9_ARAVE</name>
<sequence length="92" mass="10645">MLQNENIDVSSAVEILDKTRQVMVKMKSDKGLQEVLIDARNLCNSIETEAEFLQEPEVLLQKKWKRCDYDSLDEAPSINIQANLLFCFHFLV</sequence>
<evidence type="ECO:0000313" key="1">
    <source>
        <dbReference type="EMBL" id="GBL66538.1"/>
    </source>
</evidence>
<protein>
    <submittedName>
        <fullName evidence="1">Uncharacterized protein</fullName>
    </submittedName>
</protein>
<comment type="caution">
    <text evidence="1">The sequence shown here is derived from an EMBL/GenBank/DDBJ whole genome shotgun (WGS) entry which is preliminary data.</text>
</comment>
<accession>A0A4Y1ZTK9</accession>